<dbReference type="OMA" id="HHTTSIV"/>
<dbReference type="AlphaFoldDB" id="A0A9J6G8J6"/>
<organism evidence="1 2">
    <name type="scientific">Haemaphysalis longicornis</name>
    <name type="common">Bush tick</name>
    <dbReference type="NCBI Taxonomy" id="44386"/>
    <lineage>
        <taxon>Eukaryota</taxon>
        <taxon>Metazoa</taxon>
        <taxon>Ecdysozoa</taxon>
        <taxon>Arthropoda</taxon>
        <taxon>Chelicerata</taxon>
        <taxon>Arachnida</taxon>
        <taxon>Acari</taxon>
        <taxon>Parasitiformes</taxon>
        <taxon>Ixodida</taxon>
        <taxon>Ixodoidea</taxon>
        <taxon>Ixodidae</taxon>
        <taxon>Haemaphysalinae</taxon>
        <taxon>Haemaphysalis</taxon>
    </lineage>
</organism>
<gene>
    <name evidence="1" type="ORF">HPB48_003540</name>
</gene>
<name>A0A9J6G8J6_HAELO</name>
<dbReference type="VEuPathDB" id="VectorBase:HLOH_044865"/>
<evidence type="ECO:0000313" key="1">
    <source>
        <dbReference type="EMBL" id="KAH9374710.1"/>
    </source>
</evidence>
<reference evidence="1 2" key="1">
    <citation type="journal article" date="2020" name="Cell">
        <title>Large-Scale Comparative Analyses of Tick Genomes Elucidate Their Genetic Diversity and Vector Capacities.</title>
        <authorList>
            <consortium name="Tick Genome and Microbiome Consortium (TIGMIC)"/>
            <person name="Jia N."/>
            <person name="Wang J."/>
            <person name="Shi W."/>
            <person name="Du L."/>
            <person name="Sun Y."/>
            <person name="Zhan W."/>
            <person name="Jiang J.F."/>
            <person name="Wang Q."/>
            <person name="Zhang B."/>
            <person name="Ji P."/>
            <person name="Bell-Sakyi L."/>
            <person name="Cui X.M."/>
            <person name="Yuan T.T."/>
            <person name="Jiang B.G."/>
            <person name="Yang W.F."/>
            <person name="Lam T.T."/>
            <person name="Chang Q.C."/>
            <person name="Ding S.J."/>
            <person name="Wang X.J."/>
            <person name="Zhu J.G."/>
            <person name="Ruan X.D."/>
            <person name="Zhao L."/>
            <person name="Wei J.T."/>
            <person name="Ye R.Z."/>
            <person name="Que T.C."/>
            <person name="Du C.H."/>
            <person name="Zhou Y.H."/>
            <person name="Cheng J.X."/>
            <person name="Dai P.F."/>
            <person name="Guo W.B."/>
            <person name="Han X.H."/>
            <person name="Huang E.J."/>
            <person name="Li L.F."/>
            <person name="Wei W."/>
            <person name="Gao Y.C."/>
            <person name="Liu J.Z."/>
            <person name="Shao H.Z."/>
            <person name="Wang X."/>
            <person name="Wang C.C."/>
            <person name="Yang T.C."/>
            <person name="Huo Q.B."/>
            <person name="Li W."/>
            <person name="Chen H.Y."/>
            <person name="Chen S.E."/>
            <person name="Zhou L.G."/>
            <person name="Ni X.B."/>
            <person name="Tian J.H."/>
            <person name="Sheng Y."/>
            <person name="Liu T."/>
            <person name="Pan Y.S."/>
            <person name="Xia L.Y."/>
            <person name="Li J."/>
            <person name="Zhao F."/>
            <person name="Cao W.C."/>
        </authorList>
    </citation>
    <scope>NUCLEOTIDE SEQUENCE [LARGE SCALE GENOMIC DNA]</scope>
    <source>
        <strain evidence="1">HaeL-2018</strain>
    </source>
</reference>
<sequence>MHQGRVVSQNGEKGPRHAIGFIDGSQIEIPTPSELAQSYFNRKKWSSIILQGICDDRKKFRNVFIGLGA</sequence>
<evidence type="ECO:0000313" key="2">
    <source>
        <dbReference type="Proteomes" id="UP000821853"/>
    </source>
</evidence>
<comment type="caution">
    <text evidence="1">The sequence shown here is derived from an EMBL/GenBank/DDBJ whole genome shotgun (WGS) entry which is preliminary data.</text>
</comment>
<keyword evidence="2" id="KW-1185">Reference proteome</keyword>
<accession>A0A9J6G8J6</accession>
<protein>
    <submittedName>
        <fullName evidence="1">Uncharacterized protein</fullName>
    </submittedName>
</protein>
<proteinExistence type="predicted"/>
<dbReference type="EMBL" id="JABSTR010000007">
    <property type="protein sequence ID" value="KAH9374710.1"/>
    <property type="molecule type" value="Genomic_DNA"/>
</dbReference>
<dbReference type="OrthoDB" id="6487625at2759"/>
<dbReference type="Proteomes" id="UP000821853">
    <property type="component" value="Chromosome 5"/>
</dbReference>